<accession>A0A6J5LEN7</accession>
<gene>
    <name evidence="1" type="ORF">UFOVP140_23</name>
</gene>
<dbReference type="EMBL" id="LR796271">
    <property type="protein sequence ID" value="CAB4133044.1"/>
    <property type="molecule type" value="Genomic_DNA"/>
</dbReference>
<protein>
    <submittedName>
        <fullName evidence="1">Uncharacterized protein</fullName>
    </submittedName>
</protein>
<sequence>MAAQWVARPGETLLIPSGPSGDHLFVIVLGPQQLPNYGLANQFIQVSVTTIYPGIPYDQACILNRGEHPFITHQSYVTYRHARIDSDAHLNKMVESGLWKPHDSCDKIILQKIINGLCQSKLVRQEIKILMGC</sequence>
<proteinExistence type="predicted"/>
<reference evidence="1" key="1">
    <citation type="submission" date="2020-04" db="EMBL/GenBank/DDBJ databases">
        <authorList>
            <person name="Chiriac C."/>
            <person name="Salcher M."/>
            <person name="Ghai R."/>
            <person name="Kavagutti S V."/>
        </authorList>
    </citation>
    <scope>NUCLEOTIDE SEQUENCE</scope>
</reference>
<evidence type="ECO:0000313" key="1">
    <source>
        <dbReference type="EMBL" id="CAB4133044.1"/>
    </source>
</evidence>
<organism evidence="1">
    <name type="scientific">uncultured Caudovirales phage</name>
    <dbReference type="NCBI Taxonomy" id="2100421"/>
    <lineage>
        <taxon>Viruses</taxon>
        <taxon>Duplodnaviria</taxon>
        <taxon>Heunggongvirae</taxon>
        <taxon>Uroviricota</taxon>
        <taxon>Caudoviricetes</taxon>
        <taxon>Peduoviridae</taxon>
        <taxon>Maltschvirus</taxon>
        <taxon>Maltschvirus maltsch</taxon>
    </lineage>
</organism>
<name>A0A6J5LEN7_9CAUD</name>